<dbReference type="InterPro" id="IPR021109">
    <property type="entry name" value="Peptidase_aspartic_dom_sf"/>
</dbReference>
<sequence length="163" mass="17235">MSSPSSPPTGRTPDEFVSERNFLLVCTSPFLLEGLAKGVQGMAGLGRSCISLPSQFSASFSFPRKFAVCLTFGRNASGAVFFGDGLYVLLPDVDASNLLTYTPLFINPEVGGVASSDYFIGVKSVKVNKKIIPINAKLLSTPADLGGFGEEEDGKNGGKERET</sequence>
<organism evidence="3 4">
    <name type="scientific">Escallonia herrerae</name>
    <dbReference type="NCBI Taxonomy" id="1293975"/>
    <lineage>
        <taxon>Eukaryota</taxon>
        <taxon>Viridiplantae</taxon>
        <taxon>Streptophyta</taxon>
        <taxon>Embryophyta</taxon>
        <taxon>Tracheophyta</taxon>
        <taxon>Spermatophyta</taxon>
        <taxon>Magnoliopsida</taxon>
        <taxon>eudicotyledons</taxon>
        <taxon>Gunneridae</taxon>
        <taxon>Pentapetalae</taxon>
        <taxon>asterids</taxon>
        <taxon>campanulids</taxon>
        <taxon>Escalloniales</taxon>
        <taxon>Escalloniaceae</taxon>
        <taxon>Escallonia</taxon>
    </lineage>
</organism>
<dbReference type="PANTHER" id="PTHR47965:SF22">
    <property type="entry name" value="EUKARYOTIC ASPARTYL PROTEASE FAMILY PROTEIN"/>
    <property type="match status" value="1"/>
</dbReference>
<gene>
    <name evidence="3" type="ORF">RJ639_011581</name>
</gene>
<dbReference type="Gene3D" id="2.40.70.10">
    <property type="entry name" value="Acid Proteases"/>
    <property type="match status" value="2"/>
</dbReference>
<accession>A0AA88VLX8</accession>
<comment type="similarity">
    <text evidence="1">Belongs to the peptidase A1 family.</text>
</comment>
<dbReference type="EMBL" id="JAVXUP010001449">
    <property type="protein sequence ID" value="KAK3011541.1"/>
    <property type="molecule type" value="Genomic_DNA"/>
</dbReference>
<evidence type="ECO:0000313" key="4">
    <source>
        <dbReference type="Proteomes" id="UP001188597"/>
    </source>
</evidence>
<proteinExistence type="inferred from homology"/>
<dbReference type="Pfam" id="PF14543">
    <property type="entry name" value="TAXi_N"/>
    <property type="match status" value="1"/>
</dbReference>
<dbReference type="PANTHER" id="PTHR47965">
    <property type="entry name" value="ASPARTYL PROTEASE-RELATED"/>
    <property type="match status" value="1"/>
</dbReference>
<evidence type="ECO:0000259" key="2">
    <source>
        <dbReference type="Pfam" id="PF14543"/>
    </source>
</evidence>
<reference evidence="3" key="1">
    <citation type="submission" date="2022-12" db="EMBL/GenBank/DDBJ databases">
        <title>Draft genome assemblies for two species of Escallonia (Escalloniales).</title>
        <authorList>
            <person name="Chanderbali A."/>
            <person name="Dervinis C."/>
            <person name="Anghel I."/>
            <person name="Soltis D."/>
            <person name="Soltis P."/>
            <person name="Zapata F."/>
        </authorList>
    </citation>
    <scope>NUCLEOTIDE SEQUENCE</scope>
    <source>
        <strain evidence="3">UCBG64.0493</strain>
        <tissue evidence="3">Leaf</tissue>
    </source>
</reference>
<dbReference type="SUPFAM" id="SSF50630">
    <property type="entry name" value="Acid proteases"/>
    <property type="match status" value="1"/>
</dbReference>
<dbReference type="GO" id="GO:0004190">
    <property type="term" value="F:aspartic-type endopeptidase activity"/>
    <property type="evidence" value="ECO:0007669"/>
    <property type="project" value="InterPro"/>
</dbReference>
<name>A0AA88VLX8_9ASTE</name>
<comment type="caution">
    <text evidence="3">The sequence shown here is derived from an EMBL/GenBank/DDBJ whole genome shotgun (WGS) entry which is preliminary data.</text>
</comment>
<feature type="domain" description="Xylanase inhibitor N-terminal" evidence="2">
    <location>
        <begin position="17"/>
        <end position="84"/>
    </location>
</feature>
<evidence type="ECO:0000256" key="1">
    <source>
        <dbReference type="ARBA" id="ARBA00007447"/>
    </source>
</evidence>
<dbReference type="GO" id="GO:0006508">
    <property type="term" value="P:proteolysis"/>
    <property type="evidence" value="ECO:0007669"/>
    <property type="project" value="InterPro"/>
</dbReference>
<dbReference type="InterPro" id="IPR001461">
    <property type="entry name" value="Aspartic_peptidase_A1"/>
</dbReference>
<dbReference type="Proteomes" id="UP001188597">
    <property type="component" value="Unassembled WGS sequence"/>
</dbReference>
<protein>
    <recommendedName>
        <fullName evidence="2">Xylanase inhibitor N-terminal domain-containing protein</fullName>
    </recommendedName>
</protein>
<keyword evidence="4" id="KW-1185">Reference proteome</keyword>
<evidence type="ECO:0000313" key="3">
    <source>
        <dbReference type="EMBL" id="KAK3011541.1"/>
    </source>
</evidence>
<dbReference type="InterPro" id="IPR032861">
    <property type="entry name" value="TAXi_N"/>
</dbReference>
<dbReference type="AlphaFoldDB" id="A0AA88VLX8"/>